<evidence type="ECO:0000313" key="11">
    <source>
        <dbReference type="Proteomes" id="UP000316079"/>
    </source>
</evidence>
<dbReference type="FunFam" id="3.30.160.60:FF:002402">
    <property type="entry name" value="Zinc finger protein 347"/>
    <property type="match status" value="1"/>
</dbReference>
<evidence type="ECO:0000256" key="2">
    <source>
        <dbReference type="ARBA" id="ARBA00022723"/>
    </source>
</evidence>
<dbReference type="PANTHER" id="PTHR16515:SF60">
    <property type="entry name" value="ZINC FINGER PROTEIN 436"/>
    <property type="match status" value="1"/>
</dbReference>
<feature type="domain" description="C2H2-type" evidence="9">
    <location>
        <begin position="481"/>
        <end position="508"/>
    </location>
</feature>
<feature type="compositionally biased region" description="Low complexity" evidence="8">
    <location>
        <begin position="268"/>
        <end position="326"/>
    </location>
</feature>
<evidence type="ECO:0000256" key="1">
    <source>
        <dbReference type="ARBA" id="ARBA00004123"/>
    </source>
</evidence>
<proteinExistence type="predicted"/>
<keyword evidence="6" id="KW-0539">Nucleus</keyword>
<protein>
    <recommendedName>
        <fullName evidence="9">C2H2-type domain-containing protein</fullName>
    </recommendedName>
</protein>
<feature type="domain" description="C2H2-type" evidence="9">
    <location>
        <begin position="509"/>
        <end position="537"/>
    </location>
</feature>
<feature type="compositionally biased region" description="Basic and acidic residues" evidence="8">
    <location>
        <begin position="385"/>
        <end position="395"/>
    </location>
</feature>
<keyword evidence="3" id="KW-0677">Repeat</keyword>
<dbReference type="GO" id="GO:0005634">
    <property type="term" value="C:nucleus"/>
    <property type="evidence" value="ECO:0007669"/>
    <property type="project" value="UniProtKB-SubCell"/>
</dbReference>
<dbReference type="InterPro" id="IPR013087">
    <property type="entry name" value="Znf_C2H2_type"/>
</dbReference>
<dbReference type="GO" id="GO:0008270">
    <property type="term" value="F:zinc ion binding"/>
    <property type="evidence" value="ECO:0007669"/>
    <property type="project" value="UniProtKB-KW"/>
</dbReference>
<keyword evidence="2" id="KW-0479">Metal-binding</keyword>
<dbReference type="EMBL" id="SRMA01027119">
    <property type="protein sequence ID" value="TRY59477.1"/>
    <property type="molecule type" value="Genomic_DNA"/>
</dbReference>
<dbReference type="FunFam" id="3.30.160.60:FF:001670">
    <property type="entry name" value="Zinc finger protein 524"/>
    <property type="match status" value="1"/>
</dbReference>
<dbReference type="PROSITE" id="PS50157">
    <property type="entry name" value="ZINC_FINGER_C2H2_2"/>
    <property type="match status" value="4"/>
</dbReference>
<keyword evidence="11" id="KW-1185">Reference proteome</keyword>
<feature type="region of interest" description="Disordered" evidence="8">
    <location>
        <begin position="255"/>
        <end position="341"/>
    </location>
</feature>
<reference evidence="10 11" key="1">
    <citation type="journal article" date="2019" name="Sci. Data">
        <title>Hybrid genome assembly and annotation of Danionella translucida.</title>
        <authorList>
            <person name="Kadobianskyi M."/>
            <person name="Schulze L."/>
            <person name="Schuelke M."/>
            <person name="Judkewitz B."/>
        </authorList>
    </citation>
    <scope>NUCLEOTIDE SEQUENCE [LARGE SCALE GENOMIC DNA]</scope>
    <source>
        <strain evidence="10 11">Bolton</strain>
    </source>
</reference>
<feature type="region of interest" description="Disordered" evidence="8">
    <location>
        <begin position="355"/>
        <end position="395"/>
    </location>
</feature>
<dbReference type="InterPro" id="IPR050331">
    <property type="entry name" value="Zinc_finger"/>
</dbReference>
<dbReference type="STRING" id="623744.A0A553N213"/>
<dbReference type="SUPFAM" id="SSF57667">
    <property type="entry name" value="beta-beta-alpha zinc fingers"/>
    <property type="match status" value="2"/>
</dbReference>
<evidence type="ECO:0000256" key="6">
    <source>
        <dbReference type="ARBA" id="ARBA00023242"/>
    </source>
</evidence>
<dbReference type="PANTHER" id="PTHR16515">
    <property type="entry name" value="PR DOMAIN ZINC FINGER PROTEIN"/>
    <property type="match status" value="1"/>
</dbReference>
<name>A0A553N213_9TELE</name>
<keyword evidence="5" id="KW-0862">Zinc</keyword>
<evidence type="ECO:0000256" key="8">
    <source>
        <dbReference type="SAM" id="MobiDB-lite"/>
    </source>
</evidence>
<organism evidence="10 11">
    <name type="scientific">Danionella cerebrum</name>
    <dbReference type="NCBI Taxonomy" id="2873325"/>
    <lineage>
        <taxon>Eukaryota</taxon>
        <taxon>Metazoa</taxon>
        <taxon>Chordata</taxon>
        <taxon>Craniata</taxon>
        <taxon>Vertebrata</taxon>
        <taxon>Euteleostomi</taxon>
        <taxon>Actinopterygii</taxon>
        <taxon>Neopterygii</taxon>
        <taxon>Teleostei</taxon>
        <taxon>Ostariophysi</taxon>
        <taxon>Cypriniformes</taxon>
        <taxon>Danionidae</taxon>
        <taxon>Danioninae</taxon>
        <taxon>Danionella</taxon>
    </lineage>
</organism>
<dbReference type="Pfam" id="PF00096">
    <property type="entry name" value="zf-C2H2"/>
    <property type="match status" value="3"/>
</dbReference>
<feature type="compositionally biased region" description="Polar residues" evidence="8">
    <location>
        <begin position="366"/>
        <end position="377"/>
    </location>
</feature>
<feature type="domain" description="C2H2-type" evidence="9">
    <location>
        <begin position="453"/>
        <end position="480"/>
    </location>
</feature>
<evidence type="ECO:0000259" key="9">
    <source>
        <dbReference type="PROSITE" id="PS50157"/>
    </source>
</evidence>
<dbReference type="Gene3D" id="3.30.160.60">
    <property type="entry name" value="Classic Zinc Finger"/>
    <property type="match status" value="4"/>
</dbReference>
<comment type="caution">
    <text evidence="10">The sequence shown here is derived from an EMBL/GenBank/DDBJ whole genome shotgun (WGS) entry which is preliminary data.</text>
</comment>
<dbReference type="SMART" id="SM00355">
    <property type="entry name" value="ZnF_C2H2"/>
    <property type="match status" value="4"/>
</dbReference>
<feature type="region of interest" description="Disordered" evidence="8">
    <location>
        <begin position="549"/>
        <end position="586"/>
    </location>
</feature>
<dbReference type="PROSITE" id="PS00028">
    <property type="entry name" value="ZINC_FINGER_C2H2_1"/>
    <property type="match status" value="4"/>
</dbReference>
<evidence type="ECO:0000256" key="5">
    <source>
        <dbReference type="ARBA" id="ARBA00022833"/>
    </source>
</evidence>
<sequence length="586" mass="64277">MKDRDKMRQCAWIADPEYDEGSLHMEVDEIVDEPQHVEVEQEDEDCLSPSEREVPVYLQHNWNLPCPSSPEAIRTSTYSSSPISYATDTLLIDDLGIPYTLTADGLKVPQIEDALDADGLFEQTGLNLNKVEDNPSLFANVANITDSKLQTQLSSLCPNFSLDHASVEATQVSPNLETNPSDSSNTLANAHASDLPSVPIHVMSNTKGSNTPILFLPPSQLRPLSSPISKVNPELITLSLQGHTQSTTMFLVVSTPQASSPEKAHQRSTSSTAAPALATCPLDVGSTSNSSTVSSDSATVSSGLTIPTSPTSSTASSSTSTVTSSPAKQLHNDTCPDLPVPTSFREALLRLSVSVEKNQEPENPLAITTSMPDSSTSAHEHKNHKTEESCDGDQNHLVDTTSSLHPGSPIIPSSTPNNQEPRRILYCQYCPRVFYYVSDLERHSITHSQSKPHVCHICGKAFKRSSHLERHKHIHTGQRNFVCQLCPRRFRESGELMRHQRVHTGEKPYQCLICHMRFAERNTLRRHTKRKHQGQQLEALDMKVLSEGGSDSLVGVQGVSEENEEWYSSTLPQRESDSDTGGEGTS</sequence>
<feature type="domain" description="C2H2-type" evidence="9">
    <location>
        <begin position="425"/>
        <end position="452"/>
    </location>
</feature>
<dbReference type="InterPro" id="IPR036236">
    <property type="entry name" value="Znf_C2H2_sf"/>
</dbReference>
<dbReference type="FunFam" id="3.30.160.60:FF:000512">
    <property type="entry name" value="zinc finger protein 197 isoform X1"/>
    <property type="match status" value="1"/>
</dbReference>
<evidence type="ECO:0000256" key="3">
    <source>
        <dbReference type="ARBA" id="ARBA00022737"/>
    </source>
</evidence>
<dbReference type="OrthoDB" id="3437960at2759"/>
<comment type="subcellular location">
    <subcellularLocation>
        <location evidence="1">Nucleus</location>
    </subcellularLocation>
</comment>
<evidence type="ECO:0000256" key="7">
    <source>
        <dbReference type="PROSITE-ProRule" id="PRU00042"/>
    </source>
</evidence>
<keyword evidence="4 7" id="KW-0863">Zinc-finger</keyword>
<evidence type="ECO:0000313" key="10">
    <source>
        <dbReference type="EMBL" id="TRY59477.1"/>
    </source>
</evidence>
<evidence type="ECO:0000256" key="4">
    <source>
        <dbReference type="ARBA" id="ARBA00022771"/>
    </source>
</evidence>
<accession>A0A553N213</accession>
<dbReference type="GO" id="GO:0010468">
    <property type="term" value="P:regulation of gene expression"/>
    <property type="evidence" value="ECO:0007669"/>
    <property type="project" value="TreeGrafter"/>
</dbReference>
<gene>
    <name evidence="10" type="ORF">DNTS_017871</name>
</gene>
<dbReference type="Proteomes" id="UP000316079">
    <property type="component" value="Unassembled WGS sequence"/>
</dbReference>
<dbReference type="AlphaFoldDB" id="A0A553N213"/>